<reference evidence="5" key="1">
    <citation type="submission" date="2016-10" db="EMBL/GenBank/DDBJ databases">
        <authorList>
            <person name="Varghese N."/>
            <person name="Submissions S."/>
        </authorList>
    </citation>
    <scope>NUCLEOTIDE SEQUENCE [LARGE SCALE GENOMIC DNA]</scope>
    <source>
        <strain evidence="5">IBRC-M 10043</strain>
    </source>
</reference>
<keyword evidence="2" id="KW-0472">Membrane</keyword>
<accession>A0A1H8CXS7</accession>
<keyword evidence="2" id="KW-0812">Transmembrane</keyword>
<proteinExistence type="predicted"/>
<feature type="domain" description="J" evidence="3">
    <location>
        <begin position="138"/>
        <end position="188"/>
    </location>
</feature>
<sequence>MGTQSTDVDHDRLITGIAVALAGCAVVLTVLAFVYNLAILAVAAGLGAAAYFMWYQASGRLATRIYQSVEKRARQNNGRERARTRETGGFGAGPREEWTAPGGRGGQGRQRAGQQGQRQRQRQRRRPPSANDGPSRSEAYRILGLDTDADDAAVKRAYRQKVKEVHPDTDGGDEETFKKVNAAYERLT</sequence>
<dbReference type="CDD" id="cd06257">
    <property type="entry name" value="DnaJ"/>
    <property type="match status" value="1"/>
</dbReference>
<feature type="region of interest" description="Disordered" evidence="1">
    <location>
        <begin position="72"/>
        <end position="146"/>
    </location>
</feature>
<feature type="compositionally biased region" description="Low complexity" evidence="1">
    <location>
        <begin position="109"/>
        <end position="118"/>
    </location>
</feature>
<dbReference type="PRINTS" id="PR00625">
    <property type="entry name" value="JDOMAIN"/>
</dbReference>
<dbReference type="EMBL" id="FOCX01000001">
    <property type="protein sequence ID" value="SEM99903.1"/>
    <property type="molecule type" value="Genomic_DNA"/>
</dbReference>
<dbReference type="Proteomes" id="UP000198775">
    <property type="component" value="Unassembled WGS sequence"/>
</dbReference>
<dbReference type="Pfam" id="PF00226">
    <property type="entry name" value="DnaJ"/>
    <property type="match status" value="1"/>
</dbReference>
<organism evidence="4 5">
    <name type="scientific">Halorientalis persicus</name>
    <dbReference type="NCBI Taxonomy" id="1367881"/>
    <lineage>
        <taxon>Archaea</taxon>
        <taxon>Methanobacteriati</taxon>
        <taxon>Methanobacteriota</taxon>
        <taxon>Stenosarchaea group</taxon>
        <taxon>Halobacteria</taxon>
        <taxon>Halobacteriales</taxon>
        <taxon>Haloarculaceae</taxon>
        <taxon>Halorientalis</taxon>
    </lineage>
</organism>
<dbReference type="SUPFAM" id="SSF46565">
    <property type="entry name" value="Chaperone J-domain"/>
    <property type="match status" value="1"/>
</dbReference>
<keyword evidence="5" id="KW-1185">Reference proteome</keyword>
<feature type="compositionally biased region" description="Basic and acidic residues" evidence="1">
    <location>
        <begin position="72"/>
        <end position="86"/>
    </location>
</feature>
<feature type="transmembrane region" description="Helical" evidence="2">
    <location>
        <begin position="12"/>
        <end position="31"/>
    </location>
</feature>
<evidence type="ECO:0000313" key="5">
    <source>
        <dbReference type="Proteomes" id="UP000198775"/>
    </source>
</evidence>
<name>A0A1H8CXS7_9EURY</name>
<evidence type="ECO:0000256" key="1">
    <source>
        <dbReference type="SAM" id="MobiDB-lite"/>
    </source>
</evidence>
<dbReference type="AlphaFoldDB" id="A0A1H8CXS7"/>
<dbReference type="InterPro" id="IPR036869">
    <property type="entry name" value="J_dom_sf"/>
</dbReference>
<evidence type="ECO:0000259" key="3">
    <source>
        <dbReference type="PROSITE" id="PS50076"/>
    </source>
</evidence>
<dbReference type="Gene3D" id="1.10.287.110">
    <property type="entry name" value="DnaJ domain"/>
    <property type="match status" value="1"/>
</dbReference>
<protein>
    <submittedName>
        <fullName evidence="4">DnaJ domain-containing protein</fullName>
    </submittedName>
</protein>
<evidence type="ECO:0000256" key="2">
    <source>
        <dbReference type="SAM" id="Phobius"/>
    </source>
</evidence>
<dbReference type="PROSITE" id="PS50076">
    <property type="entry name" value="DNAJ_2"/>
    <property type="match status" value="1"/>
</dbReference>
<dbReference type="SMART" id="SM00271">
    <property type="entry name" value="DnaJ"/>
    <property type="match status" value="1"/>
</dbReference>
<gene>
    <name evidence="4" type="ORF">SAMN05216388_1001117</name>
</gene>
<dbReference type="InterPro" id="IPR001623">
    <property type="entry name" value="DnaJ_domain"/>
</dbReference>
<feature type="transmembrane region" description="Helical" evidence="2">
    <location>
        <begin position="37"/>
        <end position="55"/>
    </location>
</feature>
<dbReference type="PANTHER" id="PTHR24074">
    <property type="entry name" value="CO-CHAPERONE PROTEIN DJLA"/>
    <property type="match status" value="1"/>
</dbReference>
<evidence type="ECO:0000313" key="4">
    <source>
        <dbReference type="EMBL" id="SEM99903.1"/>
    </source>
</evidence>
<dbReference type="InterPro" id="IPR050817">
    <property type="entry name" value="DjlA_DnaK_co-chaperone"/>
</dbReference>
<keyword evidence="2" id="KW-1133">Transmembrane helix</keyword>